<evidence type="ECO:0008006" key="9">
    <source>
        <dbReference type="Google" id="ProtNLM"/>
    </source>
</evidence>
<evidence type="ECO:0000256" key="1">
    <source>
        <dbReference type="ARBA" id="ARBA00004141"/>
    </source>
</evidence>
<name>A0ABR3FNS5_9AGAR</name>
<keyword evidence="2" id="KW-0813">Transport</keyword>
<dbReference type="InterPro" id="IPR002293">
    <property type="entry name" value="AA/rel_permease1"/>
</dbReference>
<keyword evidence="4 6" id="KW-1133">Transmembrane helix</keyword>
<keyword evidence="3 6" id="KW-0812">Transmembrane</keyword>
<feature type="transmembrane region" description="Helical" evidence="6">
    <location>
        <begin position="269"/>
        <end position="289"/>
    </location>
</feature>
<keyword evidence="8" id="KW-1185">Reference proteome</keyword>
<evidence type="ECO:0000256" key="5">
    <source>
        <dbReference type="ARBA" id="ARBA00023136"/>
    </source>
</evidence>
<evidence type="ECO:0000256" key="4">
    <source>
        <dbReference type="ARBA" id="ARBA00022989"/>
    </source>
</evidence>
<evidence type="ECO:0000313" key="8">
    <source>
        <dbReference type="Proteomes" id="UP001465976"/>
    </source>
</evidence>
<evidence type="ECO:0000313" key="7">
    <source>
        <dbReference type="EMBL" id="KAL0577059.1"/>
    </source>
</evidence>
<keyword evidence="5 6" id="KW-0472">Membrane</keyword>
<comment type="subcellular location">
    <subcellularLocation>
        <location evidence="1">Membrane</location>
        <topology evidence="1">Multi-pass membrane protein</topology>
    </subcellularLocation>
</comment>
<feature type="transmembrane region" description="Helical" evidence="6">
    <location>
        <begin position="222"/>
        <end position="249"/>
    </location>
</feature>
<comment type="caution">
    <text evidence="7">The sequence shown here is derived from an EMBL/GenBank/DDBJ whole genome shotgun (WGS) entry which is preliminary data.</text>
</comment>
<dbReference type="PANTHER" id="PTHR45649">
    <property type="entry name" value="AMINO-ACID PERMEASE BAT1"/>
    <property type="match status" value="1"/>
</dbReference>
<evidence type="ECO:0000256" key="2">
    <source>
        <dbReference type="ARBA" id="ARBA00022448"/>
    </source>
</evidence>
<dbReference type="Pfam" id="PF13520">
    <property type="entry name" value="AA_permease_2"/>
    <property type="match status" value="1"/>
</dbReference>
<dbReference type="PANTHER" id="PTHR45649:SF6">
    <property type="entry name" value="GABA-SPECIFIC PERMEASE"/>
    <property type="match status" value="1"/>
</dbReference>
<accession>A0ABR3FNS5</accession>
<sequence length="298" mass="31714">MNLHTKSTDRSDSDADLETVKRADNVLLAKLGYKSEFRRDFSLIETIAFAFSIMGLVSAISTTLSFPLVGGGHVGMVFGWLIPCFFVFTVALSMAELTSSMPTSAGLYYFAAKLAPDGYGPLASWITGWANITGQVALVCGIDFTTTQMITTAIIVGTDGATIPSPGATYGMFLAILFTHGILCSAATKVIARLNVLYTIINHDSAAHISEEIAGAAQAAPIAILAGVGATAVLAWILLIATSFVIPSIGDLLATQLPLPMGQVFLDVLGKQGMLSIWPFIIVVGRWRLAWFQMVEKN</sequence>
<proteinExistence type="predicted"/>
<feature type="transmembrane region" description="Helical" evidence="6">
    <location>
        <begin position="74"/>
        <end position="95"/>
    </location>
</feature>
<dbReference type="Gene3D" id="1.20.1740.10">
    <property type="entry name" value="Amino acid/polyamine transporter I"/>
    <property type="match status" value="1"/>
</dbReference>
<organism evidence="7 8">
    <name type="scientific">Marasmius crinis-equi</name>
    <dbReference type="NCBI Taxonomy" id="585013"/>
    <lineage>
        <taxon>Eukaryota</taxon>
        <taxon>Fungi</taxon>
        <taxon>Dikarya</taxon>
        <taxon>Basidiomycota</taxon>
        <taxon>Agaricomycotina</taxon>
        <taxon>Agaricomycetes</taxon>
        <taxon>Agaricomycetidae</taxon>
        <taxon>Agaricales</taxon>
        <taxon>Marasmiineae</taxon>
        <taxon>Marasmiaceae</taxon>
        <taxon>Marasmius</taxon>
    </lineage>
</organism>
<feature type="transmembrane region" description="Helical" evidence="6">
    <location>
        <begin position="43"/>
        <end position="68"/>
    </location>
</feature>
<dbReference type="Proteomes" id="UP001465976">
    <property type="component" value="Unassembled WGS sequence"/>
</dbReference>
<evidence type="ECO:0000256" key="3">
    <source>
        <dbReference type="ARBA" id="ARBA00022692"/>
    </source>
</evidence>
<gene>
    <name evidence="7" type="ORF">V5O48_004940</name>
</gene>
<evidence type="ECO:0000256" key="6">
    <source>
        <dbReference type="SAM" id="Phobius"/>
    </source>
</evidence>
<reference evidence="7 8" key="1">
    <citation type="submission" date="2024-02" db="EMBL/GenBank/DDBJ databases">
        <title>A draft genome for the cacao thread blight pathogen Marasmius crinis-equi.</title>
        <authorList>
            <person name="Cohen S.P."/>
            <person name="Baruah I.K."/>
            <person name="Amoako-Attah I."/>
            <person name="Bukari Y."/>
            <person name="Meinhardt L.W."/>
            <person name="Bailey B.A."/>
        </authorList>
    </citation>
    <scope>NUCLEOTIDE SEQUENCE [LARGE SCALE GENOMIC DNA]</scope>
    <source>
        <strain evidence="7 8">GH-76</strain>
    </source>
</reference>
<protein>
    <recommendedName>
        <fullName evidence="9">Amino acid transporter</fullName>
    </recommendedName>
</protein>
<dbReference type="EMBL" id="JBAHYK010000181">
    <property type="protein sequence ID" value="KAL0577059.1"/>
    <property type="molecule type" value="Genomic_DNA"/>
</dbReference>